<dbReference type="OrthoDB" id="433909at2759"/>
<dbReference type="EMBL" id="LSRX01000121">
    <property type="protein sequence ID" value="OLQ08256.1"/>
    <property type="molecule type" value="Genomic_DNA"/>
</dbReference>
<name>A0A1Q9ELD1_SYMMI</name>
<keyword evidence="3" id="KW-1185">Reference proteome</keyword>
<proteinExistence type="predicted"/>
<evidence type="ECO:0000313" key="3">
    <source>
        <dbReference type="Proteomes" id="UP000186817"/>
    </source>
</evidence>
<evidence type="ECO:0000256" key="1">
    <source>
        <dbReference type="SAM" id="MobiDB-lite"/>
    </source>
</evidence>
<feature type="region of interest" description="Disordered" evidence="1">
    <location>
        <begin position="282"/>
        <end position="319"/>
    </location>
</feature>
<gene>
    <name evidence="2" type="ORF">AK812_SmicGene8270</name>
</gene>
<reference evidence="2 3" key="1">
    <citation type="submission" date="2016-02" db="EMBL/GenBank/DDBJ databases">
        <title>Genome analysis of coral dinoflagellate symbionts highlights evolutionary adaptations to a symbiotic lifestyle.</title>
        <authorList>
            <person name="Aranda M."/>
            <person name="Li Y."/>
            <person name="Liew Y.J."/>
            <person name="Baumgarten S."/>
            <person name="Simakov O."/>
            <person name="Wilson M."/>
            <person name="Piel J."/>
            <person name="Ashoor H."/>
            <person name="Bougouffa S."/>
            <person name="Bajic V.B."/>
            <person name="Ryu T."/>
            <person name="Ravasi T."/>
            <person name="Bayer T."/>
            <person name="Micklem G."/>
            <person name="Kim H."/>
            <person name="Bhak J."/>
            <person name="Lajeunesse T.C."/>
            <person name="Voolstra C.R."/>
        </authorList>
    </citation>
    <scope>NUCLEOTIDE SEQUENCE [LARGE SCALE GENOMIC DNA]</scope>
    <source>
        <strain evidence="2 3">CCMP2467</strain>
    </source>
</reference>
<feature type="region of interest" description="Disordered" evidence="1">
    <location>
        <begin position="430"/>
        <end position="461"/>
    </location>
</feature>
<accession>A0A1Q9ELD1</accession>
<evidence type="ECO:0000313" key="2">
    <source>
        <dbReference type="EMBL" id="OLQ08256.1"/>
    </source>
</evidence>
<dbReference type="Proteomes" id="UP000186817">
    <property type="component" value="Unassembled WGS sequence"/>
</dbReference>
<organism evidence="2 3">
    <name type="scientific">Symbiodinium microadriaticum</name>
    <name type="common">Dinoflagellate</name>
    <name type="synonym">Zooxanthella microadriatica</name>
    <dbReference type="NCBI Taxonomy" id="2951"/>
    <lineage>
        <taxon>Eukaryota</taxon>
        <taxon>Sar</taxon>
        <taxon>Alveolata</taxon>
        <taxon>Dinophyceae</taxon>
        <taxon>Suessiales</taxon>
        <taxon>Symbiodiniaceae</taxon>
        <taxon>Symbiodinium</taxon>
    </lineage>
</organism>
<feature type="region of interest" description="Disordered" evidence="1">
    <location>
        <begin position="677"/>
        <end position="718"/>
    </location>
</feature>
<protein>
    <submittedName>
        <fullName evidence="2">Uncharacterized protein</fullName>
    </submittedName>
</protein>
<comment type="caution">
    <text evidence="2">The sequence shown here is derived from an EMBL/GenBank/DDBJ whole genome shotgun (WGS) entry which is preliminary data.</text>
</comment>
<sequence length="718" mass="79813">MAAARKPPALPPVRRNSAARNRQIARLQSRLGELWDELRIPSWHRVLFEEKYCRGEYGPDVLAREIRALRAGTALVQRVLEAINNRQEILVWLTLLRTGYDDTEFLTAGTLPRRHLSQQLQALRFASVSVVELLSAWRSFVAPRPGKHQLGFGGPVARGALWPHVGPRGDLEDEDEDCEDYLLHLARDDTVVRCFDTVLEVSPECDPLLLHGSIGGVGWKESGKLCPPPADAVQRARLERARLMLLEEEDPHQQDQAHLYDVDGEGIGAEGKASASKFLEQGESARAPARARRAQRDDPTSQPKRRKKKKETSGRGEVEDSKLKIASKVGSGQAFEEIFFGLGFNSATDTLMRMQRSSGTPSVRDCVFFPRRNMRRILVTNTIKHMTSLSLQRRPRATRLQSWISVNRAEKTIRSSFEIWWKAEDEKLATRMHSEAEPQDQQEGEIVSGLQDSEEGDQARQCGYENGGRMARAAAWSLVQERGRVLAEVSPESMQQAASKITALLSKAAYDKLQVIRLNPAAFVSKADAAPGDDDTAAPDVADADAKVYSSADFTRSIAGSKCMDAFLSSLPKVWAGAMKEVRNRVQNLFHELEYLVALSTFASAPPTRSRESTSSTLPKTVYMESLTAPLRLPLPGAPATLLNDLISEWRDKLVSSQASLPIGDRPVLSAVLRSYSREENASQEPCGEGKLKRGGTPQPARPRRSHLGAQRWRPQTR</sequence>
<dbReference type="AlphaFoldDB" id="A0A1Q9ELD1"/>